<dbReference type="Pfam" id="PF20150">
    <property type="entry name" value="2EXR"/>
    <property type="match status" value="1"/>
</dbReference>
<comment type="caution">
    <text evidence="3">The sequence shown here is derived from an EMBL/GenBank/DDBJ whole genome shotgun (WGS) entry which is preliminary data.</text>
</comment>
<keyword evidence="1" id="KW-0732">Signal</keyword>
<dbReference type="OrthoDB" id="3510794at2759"/>
<gene>
    <name evidence="3" type="ORF">BCON_0141g00040</name>
</gene>
<dbReference type="EMBL" id="PQXN01000141">
    <property type="protein sequence ID" value="TGO52433.1"/>
    <property type="molecule type" value="Genomic_DNA"/>
</dbReference>
<evidence type="ECO:0000256" key="1">
    <source>
        <dbReference type="SAM" id="SignalP"/>
    </source>
</evidence>
<dbReference type="Proteomes" id="UP000297527">
    <property type="component" value="Unassembled WGS sequence"/>
</dbReference>
<proteinExistence type="predicted"/>
<evidence type="ECO:0000259" key="2">
    <source>
        <dbReference type="Pfam" id="PF20150"/>
    </source>
</evidence>
<evidence type="ECO:0000313" key="3">
    <source>
        <dbReference type="EMBL" id="TGO52433.1"/>
    </source>
</evidence>
<dbReference type="InterPro" id="IPR045518">
    <property type="entry name" value="2EXR"/>
</dbReference>
<sequence length="169" mass="19900">MARNWMSTILKLLPSWVMRLFTFGTASKDLVDTQEVTNFETYDSDENPPVVNQSSFLRLPLELRNRIYKELCPDLGSNPKIFLLLNRGPVERHTEKAKEAIVKRFRKDGRRCYPEILRLNRQFHHEAIPLWDRQTNKSLANEPCMQIKPNNISTVRWTSVPENRYIDAL</sequence>
<feature type="chain" id="PRO_5021411830" description="2EXR domain-containing protein" evidence="1">
    <location>
        <begin position="27"/>
        <end position="169"/>
    </location>
</feature>
<organism evidence="3 4">
    <name type="scientific">Botryotinia convoluta</name>
    <dbReference type="NCBI Taxonomy" id="54673"/>
    <lineage>
        <taxon>Eukaryota</taxon>
        <taxon>Fungi</taxon>
        <taxon>Dikarya</taxon>
        <taxon>Ascomycota</taxon>
        <taxon>Pezizomycotina</taxon>
        <taxon>Leotiomycetes</taxon>
        <taxon>Helotiales</taxon>
        <taxon>Sclerotiniaceae</taxon>
        <taxon>Botryotinia</taxon>
    </lineage>
</organism>
<reference evidence="3 4" key="1">
    <citation type="submission" date="2017-12" db="EMBL/GenBank/DDBJ databases">
        <title>Comparative genomics of Botrytis spp.</title>
        <authorList>
            <person name="Valero-Jimenez C.A."/>
            <person name="Tapia P."/>
            <person name="Veloso J."/>
            <person name="Silva-Moreno E."/>
            <person name="Staats M."/>
            <person name="Valdes J.H."/>
            <person name="Van Kan J.A.L."/>
        </authorList>
    </citation>
    <scope>NUCLEOTIDE SEQUENCE [LARGE SCALE GENOMIC DNA]</scope>
    <source>
        <strain evidence="3 4">MUCL11595</strain>
    </source>
</reference>
<dbReference type="AlphaFoldDB" id="A0A4Z1I655"/>
<protein>
    <recommendedName>
        <fullName evidence="2">2EXR domain-containing protein</fullName>
    </recommendedName>
</protein>
<keyword evidence="4" id="KW-1185">Reference proteome</keyword>
<feature type="signal peptide" evidence="1">
    <location>
        <begin position="1"/>
        <end position="26"/>
    </location>
</feature>
<accession>A0A4Z1I655</accession>
<name>A0A4Z1I655_9HELO</name>
<feature type="domain" description="2EXR" evidence="2">
    <location>
        <begin position="55"/>
        <end position="134"/>
    </location>
</feature>
<evidence type="ECO:0000313" key="4">
    <source>
        <dbReference type="Proteomes" id="UP000297527"/>
    </source>
</evidence>